<name>A0AAE1B2Z9_9GAST</name>
<feature type="compositionally biased region" description="Acidic residues" evidence="1">
    <location>
        <begin position="21"/>
        <end position="31"/>
    </location>
</feature>
<sequence length="323" mass="37737">MATASPQQDNTSEAFSGNVTDDYDQDGEENEESRVESSNATSNSTRDRDKKIGHRRVDKSGIVSYKKRRSSIIHFLSNYFSLVISEPEQYNPFLSNYFYWLSEPEQYVAFLSNYFSSIISGPDQYVAFLSNYFSLVISEPEQYNPFLSNYFYWLSEPEQYVAFLSNYFSFVIRAGAVCCVFVKLLLIGYQSQSSMLRFRQITSHWLSEPEQYNPFFVKLLLIGYQSRSSMLRFCQITSHWLSEPEQYVAFLSNYFSLVIRARAVCCVFVKLLLIGYQSQSSMLRFRQITSHWLSEPEQYDAFLSNYFSLVIRDGAVNCYVFFF</sequence>
<evidence type="ECO:0000313" key="2">
    <source>
        <dbReference type="EMBL" id="KAK3798409.1"/>
    </source>
</evidence>
<reference evidence="2" key="1">
    <citation type="journal article" date="2023" name="G3 (Bethesda)">
        <title>A reference genome for the long-term kleptoplast-retaining sea slug Elysia crispata morphotype clarki.</title>
        <authorList>
            <person name="Eastman K.E."/>
            <person name="Pendleton A.L."/>
            <person name="Shaikh M.A."/>
            <person name="Suttiyut T."/>
            <person name="Ogas R."/>
            <person name="Tomko P."/>
            <person name="Gavelis G."/>
            <person name="Widhalm J.R."/>
            <person name="Wisecaver J.H."/>
        </authorList>
    </citation>
    <scope>NUCLEOTIDE SEQUENCE</scope>
    <source>
        <strain evidence="2">ECLA1</strain>
    </source>
</reference>
<dbReference type="Proteomes" id="UP001283361">
    <property type="component" value="Unassembled WGS sequence"/>
</dbReference>
<proteinExistence type="predicted"/>
<keyword evidence="3" id="KW-1185">Reference proteome</keyword>
<dbReference type="AlphaFoldDB" id="A0AAE1B2Z9"/>
<evidence type="ECO:0000313" key="3">
    <source>
        <dbReference type="Proteomes" id="UP001283361"/>
    </source>
</evidence>
<accession>A0AAE1B2Z9</accession>
<comment type="caution">
    <text evidence="2">The sequence shown here is derived from an EMBL/GenBank/DDBJ whole genome shotgun (WGS) entry which is preliminary data.</text>
</comment>
<gene>
    <name evidence="2" type="ORF">RRG08_047320</name>
</gene>
<protein>
    <submittedName>
        <fullName evidence="2">Uncharacterized protein</fullName>
    </submittedName>
</protein>
<feature type="compositionally biased region" description="Polar residues" evidence="1">
    <location>
        <begin position="1"/>
        <end position="19"/>
    </location>
</feature>
<organism evidence="2 3">
    <name type="scientific">Elysia crispata</name>
    <name type="common">lettuce slug</name>
    <dbReference type="NCBI Taxonomy" id="231223"/>
    <lineage>
        <taxon>Eukaryota</taxon>
        <taxon>Metazoa</taxon>
        <taxon>Spiralia</taxon>
        <taxon>Lophotrochozoa</taxon>
        <taxon>Mollusca</taxon>
        <taxon>Gastropoda</taxon>
        <taxon>Heterobranchia</taxon>
        <taxon>Euthyneura</taxon>
        <taxon>Panpulmonata</taxon>
        <taxon>Sacoglossa</taxon>
        <taxon>Placobranchoidea</taxon>
        <taxon>Plakobranchidae</taxon>
        <taxon>Elysia</taxon>
    </lineage>
</organism>
<dbReference type="EMBL" id="JAWDGP010000681">
    <property type="protein sequence ID" value="KAK3798409.1"/>
    <property type="molecule type" value="Genomic_DNA"/>
</dbReference>
<feature type="region of interest" description="Disordered" evidence="1">
    <location>
        <begin position="1"/>
        <end position="53"/>
    </location>
</feature>
<evidence type="ECO:0000256" key="1">
    <source>
        <dbReference type="SAM" id="MobiDB-lite"/>
    </source>
</evidence>